<accession>A0A2S6G5Z5</accession>
<evidence type="ECO:0000256" key="17">
    <source>
        <dbReference type="ARBA" id="ARBA00023268"/>
    </source>
</evidence>
<evidence type="ECO:0000259" key="26">
    <source>
        <dbReference type="Pfam" id="PF00912"/>
    </source>
</evidence>
<dbReference type="GO" id="GO:0009274">
    <property type="term" value="C:peptidoglycan-based cell wall"/>
    <property type="evidence" value="ECO:0007669"/>
    <property type="project" value="UniProtKB-UniRule"/>
</dbReference>
<dbReference type="InterPro" id="IPR001264">
    <property type="entry name" value="Glyco_trans_51"/>
</dbReference>
<dbReference type="Pfam" id="PF00905">
    <property type="entry name" value="Transpeptidase"/>
    <property type="match status" value="1"/>
</dbReference>
<comment type="catalytic activity">
    <reaction evidence="20">
        <text>Preferential cleavage: (Ac)2-L-Lys-D-Ala-|-D-Ala. Also transpeptidation of peptidyl-alanyl moieties that are N-acyl substituents of D-alanine.</text>
        <dbReference type="EC" id="3.4.16.4"/>
    </reaction>
</comment>
<comment type="similarity">
    <text evidence="4 23">In the C-terminal section; belongs to the transpeptidase family.</text>
</comment>
<evidence type="ECO:0000256" key="24">
    <source>
        <dbReference type="PIRSR" id="PIRSR002799-1"/>
    </source>
</evidence>
<keyword evidence="10 23" id="KW-0328">Glycosyltransferase</keyword>
<comment type="similarity">
    <text evidence="5 23">In the N-terminal section; belongs to the glycosyltransferase 51 family.</text>
</comment>
<dbReference type="GO" id="GO:0071555">
    <property type="term" value="P:cell wall organization"/>
    <property type="evidence" value="ECO:0007669"/>
    <property type="project" value="UniProtKB-UniRule"/>
</dbReference>
<feature type="domain" description="Glycosyl transferase family 51" evidence="26">
    <location>
        <begin position="147"/>
        <end position="318"/>
    </location>
</feature>
<evidence type="ECO:0000256" key="11">
    <source>
        <dbReference type="ARBA" id="ARBA00022679"/>
    </source>
</evidence>
<evidence type="ECO:0000256" key="19">
    <source>
        <dbReference type="ARBA" id="ARBA00032454"/>
    </source>
</evidence>
<evidence type="ECO:0000256" key="6">
    <source>
        <dbReference type="ARBA" id="ARBA00018637"/>
    </source>
</evidence>
<dbReference type="AlphaFoldDB" id="A0A2S6G5Z5"/>
<keyword evidence="9" id="KW-0645">Protease</keyword>
<feature type="active site" description="Proton donor; for transglycosylase activity" evidence="24">
    <location>
        <position position="171"/>
    </location>
</feature>
<dbReference type="GO" id="GO:0008360">
    <property type="term" value="P:regulation of cell shape"/>
    <property type="evidence" value="ECO:0007669"/>
    <property type="project" value="UniProtKB-UniRule"/>
</dbReference>
<dbReference type="InterPro" id="IPR050396">
    <property type="entry name" value="Glycosyltr_51/Transpeptidase"/>
</dbReference>
<dbReference type="PANTHER" id="PTHR32282">
    <property type="entry name" value="BINDING PROTEIN TRANSPEPTIDASE, PUTATIVE-RELATED"/>
    <property type="match status" value="1"/>
</dbReference>
<reference evidence="29 30" key="2">
    <citation type="submission" date="2018-02" db="EMBL/GenBank/DDBJ databases">
        <title>Subsurface microbial communities from deep shales in Ohio and West Virginia, USA.</title>
        <authorList>
            <person name="Wrighton K."/>
        </authorList>
    </citation>
    <scope>NUCLEOTIDE SEQUENCE [LARGE SCALE GENOMIC DNA]</scope>
    <source>
        <strain evidence="29 30">UTICA-S1B9</strain>
    </source>
</reference>
<keyword evidence="13 23" id="KW-0133">Cell shape</keyword>
<evidence type="ECO:0000256" key="10">
    <source>
        <dbReference type="ARBA" id="ARBA00022676"/>
    </source>
</evidence>
<dbReference type="Pfam" id="PF00912">
    <property type="entry name" value="Transgly"/>
    <property type="match status" value="1"/>
</dbReference>
<evidence type="ECO:0000256" key="21">
    <source>
        <dbReference type="ARBA" id="ARBA00049902"/>
    </source>
</evidence>
<evidence type="ECO:0000256" key="18">
    <source>
        <dbReference type="ARBA" id="ARBA00023316"/>
    </source>
</evidence>
<dbReference type="GO" id="GO:0030288">
    <property type="term" value="C:outer membrane-bounded periplasmic space"/>
    <property type="evidence" value="ECO:0007669"/>
    <property type="project" value="TreeGrafter"/>
</dbReference>
<evidence type="ECO:0000256" key="7">
    <source>
        <dbReference type="ARBA" id="ARBA00022475"/>
    </source>
</evidence>
<evidence type="ECO:0000256" key="3">
    <source>
        <dbReference type="ARBA" id="ARBA00004752"/>
    </source>
</evidence>
<evidence type="ECO:0000256" key="14">
    <source>
        <dbReference type="ARBA" id="ARBA00022984"/>
    </source>
</evidence>
<dbReference type="GO" id="GO:0005886">
    <property type="term" value="C:plasma membrane"/>
    <property type="evidence" value="ECO:0007669"/>
    <property type="project" value="UniProtKB-SubCell"/>
</dbReference>
<comment type="subcellular location">
    <subcellularLocation>
        <location evidence="2">Cell membrane</location>
    </subcellularLocation>
</comment>
<evidence type="ECO:0000259" key="27">
    <source>
        <dbReference type="Pfam" id="PF14814"/>
    </source>
</evidence>
<reference evidence="28 31" key="1">
    <citation type="submission" date="2018-02" db="EMBL/GenBank/DDBJ databases">
        <title>Deep subsurface shale carbon reservoir microbial communities from Ohio and West Virginia, USA.</title>
        <authorList>
            <person name="Wrighton K."/>
        </authorList>
    </citation>
    <scope>NUCLEOTIDE SEQUENCE [LARGE SCALE GENOMIC DNA]</scope>
    <source>
        <strain evidence="28 31">UTICA-S1B6</strain>
    </source>
</reference>
<evidence type="ECO:0000313" key="30">
    <source>
        <dbReference type="Proteomes" id="UP000239446"/>
    </source>
</evidence>
<dbReference type="InterPro" id="IPR001460">
    <property type="entry name" value="PCN-bd_Tpept"/>
</dbReference>
<evidence type="ECO:0000256" key="13">
    <source>
        <dbReference type="ARBA" id="ARBA00022960"/>
    </source>
</evidence>
<evidence type="ECO:0000313" key="29">
    <source>
        <dbReference type="EMBL" id="PPK54537.1"/>
    </source>
</evidence>
<keyword evidence="16" id="KW-0046">Antibiotic resistance</keyword>
<keyword evidence="11 23" id="KW-0808">Transferase</keyword>
<dbReference type="PANTHER" id="PTHR32282:SF11">
    <property type="entry name" value="PENICILLIN-BINDING PROTEIN 1B"/>
    <property type="match status" value="1"/>
</dbReference>
<dbReference type="Gene3D" id="3.40.710.10">
    <property type="entry name" value="DD-peptidase/beta-lactamase superfamily"/>
    <property type="match status" value="1"/>
</dbReference>
<evidence type="ECO:0000256" key="15">
    <source>
        <dbReference type="ARBA" id="ARBA00023136"/>
    </source>
</evidence>
<evidence type="ECO:0000313" key="28">
    <source>
        <dbReference type="EMBL" id="PPK51268.1"/>
    </source>
</evidence>
<evidence type="ECO:0000256" key="8">
    <source>
        <dbReference type="ARBA" id="ARBA00022645"/>
    </source>
</evidence>
<dbReference type="InterPro" id="IPR023346">
    <property type="entry name" value="Lysozyme-like_dom_sf"/>
</dbReference>
<evidence type="ECO:0000256" key="2">
    <source>
        <dbReference type="ARBA" id="ARBA00004236"/>
    </source>
</evidence>
<dbReference type="GO" id="GO:0009252">
    <property type="term" value="P:peptidoglycan biosynthetic process"/>
    <property type="evidence" value="ECO:0007669"/>
    <property type="project" value="UniProtKB-UniRule"/>
</dbReference>
<dbReference type="InterPro" id="IPR028166">
    <property type="entry name" value="UB2H"/>
</dbReference>
<evidence type="ECO:0000256" key="12">
    <source>
        <dbReference type="ARBA" id="ARBA00022801"/>
    </source>
</evidence>
<keyword evidence="31" id="KW-1185">Reference proteome</keyword>
<dbReference type="Pfam" id="PF14814">
    <property type="entry name" value="UB2H"/>
    <property type="match status" value="1"/>
</dbReference>
<dbReference type="Proteomes" id="UP000239648">
    <property type="component" value="Unassembled WGS sequence"/>
</dbReference>
<keyword evidence="18 23" id="KW-0961">Cell wall biogenesis/degradation</keyword>
<keyword evidence="8" id="KW-0121">Carboxypeptidase</keyword>
<dbReference type="UniPathway" id="UPA00219"/>
<proteinExistence type="inferred from homology"/>
<dbReference type="InterPro" id="IPR012338">
    <property type="entry name" value="Beta-lactam/transpept-like"/>
</dbReference>
<dbReference type="GO" id="GO:0008955">
    <property type="term" value="F:peptidoglycan glycosyltransferase activity"/>
    <property type="evidence" value="ECO:0007669"/>
    <property type="project" value="UniProtKB-UniRule"/>
</dbReference>
<evidence type="ECO:0000256" key="9">
    <source>
        <dbReference type="ARBA" id="ARBA00022670"/>
    </source>
</evidence>
<comment type="pathway">
    <text evidence="3 23">Cell wall biogenesis; peptidoglycan biosynthesis.</text>
</comment>
<feature type="domain" description="Bifunctional transglycosylase second" evidence="27">
    <location>
        <begin position="53"/>
        <end position="135"/>
    </location>
</feature>
<comment type="function">
    <text evidence="1 23">Cell wall formation. Synthesis of cross-linked peptidoglycan from the lipid intermediates. The enzyme has a penicillin-insensitive transglycosylase N-terminal domain (formation of linear glycan strands) and a penicillin-sensitive transpeptidase C-terminal domain (cross-linking of the peptide subunits).</text>
</comment>
<evidence type="ECO:0000256" key="5">
    <source>
        <dbReference type="ARBA" id="ARBA00007739"/>
    </source>
</evidence>
<evidence type="ECO:0000256" key="20">
    <source>
        <dbReference type="ARBA" id="ARBA00034000"/>
    </source>
</evidence>
<evidence type="ECO:0000259" key="25">
    <source>
        <dbReference type="Pfam" id="PF00905"/>
    </source>
</evidence>
<dbReference type="SUPFAM" id="SSF56601">
    <property type="entry name" value="beta-lactamase/transpeptidase-like"/>
    <property type="match status" value="1"/>
</dbReference>
<dbReference type="EMBL" id="PTIT01000014">
    <property type="protein sequence ID" value="PPK51268.1"/>
    <property type="molecule type" value="Genomic_DNA"/>
</dbReference>
<dbReference type="GO" id="GO:0046677">
    <property type="term" value="P:response to antibiotic"/>
    <property type="evidence" value="ECO:0007669"/>
    <property type="project" value="UniProtKB-UniRule"/>
</dbReference>
<evidence type="ECO:0000256" key="4">
    <source>
        <dbReference type="ARBA" id="ARBA00007090"/>
    </source>
</evidence>
<dbReference type="GO" id="GO:0006508">
    <property type="term" value="P:proteolysis"/>
    <property type="evidence" value="ECO:0007669"/>
    <property type="project" value="UniProtKB-KW"/>
</dbReference>
<protein>
    <recommendedName>
        <fullName evidence="6 22">Penicillin-binding protein 1B</fullName>
        <shortName evidence="23">PBP-1b</shortName>
        <shortName evidence="23">PBP1b</shortName>
    </recommendedName>
    <alternativeName>
        <fullName evidence="19 23">Murein polymerase</fullName>
    </alternativeName>
</protein>
<comment type="caution">
    <text evidence="29">The sequence shown here is derived from an EMBL/GenBank/DDBJ whole genome shotgun (WGS) entry which is preliminary data.</text>
</comment>
<keyword evidence="15" id="KW-0472">Membrane</keyword>
<evidence type="ECO:0000256" key="1">
    <source>
        <dbReference type="ARBA" id="ARBA00002624"/>
    </source>
</evidence>
<dbReference type="PIRSF" id="PIRSF002799">
    <property type="entry name" value="PBP_1b"/>
    <property type="match status" value="1"/>
</dbReference>
<dbReference type="InterPro" id="IPR011813">
    <property type="entry name" value="PBP_1b"/>
</dbReference>
<keyword evidence="12" id="KW-0378">Hydrolase</keyword>
<dbReference type="GO" id="GO:0009002">
    <property type="term" value="F:serine-type D-Ala-D-Ala carboxypeptidase activity"/>
    <property type="evidence" value="ECO:0007669"/>
    <property type="project" value="UniProtKB-EC"/>
</dbReference>
<evidence type="ECO:0000256" key="23">
    <source>
        <dbReference type="PIRNR" id="PIRNR002799"/>
    </source>
</evidence>
<evidence type="ECO:0000313" key="31">
    <source>
        <dbReference type="Proteomes" id="UP000239648"/>
    </source>
</evidence>
<feature type="active site" description="Acyl-ester intermediate; for transpeptidase activity" evidence="24">
    <location>
        <position position="446"/>
    </location>
</feature>
<dbReference type="Proteomes" id="UP000239446">
    <property type="component" value="Unassembled WGS sequence"/>
</dbReference>
<keyword evidence="14 23" id="KW-0573">Peptidoglycan synthesis</keyword>
<comment type="catalytic activity">
    <reaction evidence="21">
        <text>[GlcNAc-(1-&gt;4)-Mur2Ac(oyl-L-Ala-gamma-D-Glu-L-Lys-D-Ala-D-Ala)](n)-di-trans,octa-cis-undecaprenyl diphosphate + beta-D-GlcNAc-(1-&gt;4)-Mur2Ac(oyl-L-Ala-gamma-D-Glu-L-Lys-D-Ala-D-Ala)-di-trans,octa-cis-undecaprenyl diphosphate = [GlcNAc-(1-&gt;4)-Mur2Ac(oyl-L-Ala-gamma-D-Glu-L-Lys-D-Ala-D-Ala)](n+1)-di-trans,octa-cis-undecaprenyl diphosphate + di-trans,octa-cis-undecaprenyl diphosphate + H(+)</text>
        <dbReference type="Rhea" id="RHEA:23708"/>
        <dbReference type="Rhea" id="RHEA-COMP:9602"/>
        <dbReference type="Rhea" id="RHEA-COMP:9603"/>
        <dbReference type="ChEBI" id="CHEBI:15378"/>
        <dbReference type="ChEBI" id="CHEBI:58405"/>
        <dbReference type="ChEBI" id="CHEBI:60033"/>
        <dbReference type="ChEBI" id="CHEBI:78435"/>
        <dbReference type="EC" id="2.4.99.28"/>
    </reaction>
</comment>
<feature type="domain" description="Penicillin-binding protein transpeptidase" evidence="25">
    <location>
        <begin position="408"/>
        <end position="647"/>
    </location>
</feature>
<name>A0A2S6G5Z5_9GAMM</name>
<dbReference type="EMBL" id="PTIU01000013">
    <property type="protein sequence ID" value="PPK54537.1"/>
    <property type="molecule type" value="Genomic_DNA"/>
</dbReference>
<organism evidence="29 30">
    <name type="scientific">Marinobacter persicus</name>
    <dbReference type="NCBI Taxonomy" id="930118"/>
    <lineage>
        <taxon>Bacteria</taxon>
        <taxon>Pseudomonadati</taxon>
        <taxon>Pseudomonadota</taxon>
        <taxon>Gammaproteobacteria</taxon>
        <taxon>Pseudomonadales</taxon>
        <taxon>Marinobacteraceae</taxon>
        <taxon>Marinobacter</taxon>
    </lineage>
</organism>
<dbReference type="InterPro" id="IPR036950">
    <property type="entry name" value="PBP_transglycosylase"/>
</dbReference>
<dbReference type="Gene3D" id="3.30.2060.10">
    <property type="entry name" value="Penicillin-binding protein 1b domain"/>
    <property type="match status" value="1"/>
</dbReference>
<sequence length="752" mass="83375">MGRSLLRILFRVGLLATFLLAGWVVYLDAQVTDRFEGRRFEVPSRVYARPLELYDGASVSAAGLTRELELAGYRRGSGNRPGYYQRNGQRFVIHTRGFLFPDGEEPARQLSLRVSGDQVSGFSVVSGPSSAIVRLEPARIGGIYPAHREDRVLVQLSDVPQPLIDGLLAVEDQNFHEHIGIAPLSIARAFVANIKAGRIVQGGSTLTQQLVKNFFLTRDQTLVRKANEALMSLLLEFHYSKDDILETYLNEVYLGQAGNRSINGFGLASQFYFGERLKNLDLHQMALLVGMVKGPSYYNPRRHPERAMARRNLVLKEMAEAGLLDARQADQAQNRALDISAQPSYNDNLYPAYIDLVRRHLARDYRDEDLRSEGLRIFTTLDPAIQQASETAVRDTLPKLVGSEHLEGALVVTGKDSGEVLALVGGRDPRFAGFNRALDARRPIGSLVKPFVYLTALKQPERYTLITPLQDKGFVLEFDDGRRWQPSNYDEEERGEVPLHRALSHSLNLPTVRVGLDVGIPAVQDTLRAFGAPTPIPDYPSVLLGSLSLTPVEVAQIYQGLATSGFNTPLRSIREVTDANNQPLSRYSLKVEQVADNGAVHLVQYAMQEAMREGTGRSAYNWLPEQLSLAGKTGTTDDGRDAWFAGFSGDLLAVAWVGRDDNRGTALTGASGALPVWSEMMARVPQYGFSPVVPDDVQYHWVNVGKQALTEEHCPDARFMPFIIGSEPEDIYDCGGAVGREIRSWFEGLFNE</sequence>
<dbReference type="NCBIfam" id="TIGR02071">
    <property type="entry name" value="PBP_1b"/>
    <property type="match status" value="1"/>
</dbReference>
<gene>
    <name evidence="29" type="ORF">B0H24_101365</name>
    <name evidence="28" type="ORF">BY455_11465</name>
</gene>
<keyword evidence="7" id="KW-1003">Cell membrane</keyword>
<evidence type="ECO:0000256" key="22">
    <source>
        <dbReference type="NCBIfam" id="TIGR02071"/>
    </source>
</evidence>
<dbReference type="GO" id="GO:0008658">
    <property type="term" value="F:penicillin binding"/>
    <property type="evidence" value="ECO:0007669"/>
    <property type="project" value="UniProtKB-UniRule"/>
</dbReference>
<dbReference type="Gene3D" id="1.10.3810.10">
    <property type="entry name" value="Biosynthetic peptidoglycan transglycosylase-like"/>
    <property type="match status" value="1"/>
</dbReference>
<dbReference type="SUPFAM" id="SSF53955">
    <property type="entry name" value="Lysozyme-like"/>
    <property type="match status" value="1"/>
</dbReference>
<keyword evidence="17" id="KW-0511">Multifunctional enzyme</keyword>
<evidence type="ECO:0000256" key="16">
    <source>
        <dbReference type="ARBA" id="ARBA00023251"/>
    </source>
</evidence>